<dbReference type="SUPFAM" id="SSF69189">
    <property type="entry name" value="Penicillin-binding protein associated domain"/>
    <property type="match status" value="1"/>
</dbReference>
<feature type="domain" description="Peptidase S11 D-Ala-D-Ala carboxypeptidase A C-terminal" evidence="17">
    <location>
        <begin position="308"/>
        <end position="415"/>
    </location>
</feature>
<feature type="chain" id="PRO_5041258366" description="serine-type D-Ala-D-Ala carboxypeptidase" evidence="16">
    <location>
        <begin position="26"/>
        <end position="434"/>
    </location>
</feature>
<dbReference type="InterPro" id="IPR001967">
    <property type="entry name" value="Peptidase_S11_N"/>
</dbReference>
<evidence type="ECO:0000256" key="2">
    <source>
        <dbReference type="ARBA" id="ARBA00004752"/>
    </source>
</evidence>
<evidence type="ECO:0000256" key="10">
    <source>
        <dbReference type="ARBA" id="ARBA00022984"/>
    </source>
</evidence>
<dbReference type="GO" id="GO:0009002">
    <property type="term" value="F:serine-type D-Ala-D-Ala carboxypeptidase activity"/>
    <property type="evidence" value="ECO:0007669"/>
    <property type="project" value="UniProtKB-EC"/>
</dbReference>
<dbReference type="SMART" id="SM00936">
    <property type="entry name" value="PBP5_C"/>
    <property type="match status" value="1"/>
</dbReference>
<keyword evidence="19" id="KW-1185">Reference proteome</keyword>
<dbReference type="InterPro" id="IPR012338">
    <property type="entry name" value="Beta-lactam/transpept-like"/>
</dbReference>
<keyword evidence="7 16" id="KW-0732">Signal</keyword>
<comment type="function">
    <text evidence="1">Removes C-terminal D-alanyl residues from sugar-peptide cell wall precursors.</text>
</comment>
<dbReference type="KEGG" id="lti:JW886_01015"/>
<dbReference type="PANTHER" id="PTHR21581:SF11">
    <property type="entry name" value="D-ALANYL-D-ALANINE CARBOXYPEPTIDASE DACA"/>
    <property type="match status" value="1"/>
</dbReference>
<dbReference type="PRINTS" id="PR00725">
    <property type="entry name" value="DADACBPTASE1"/>
</dbReference>
<evidence type="ECO:0000256" key="15">
    <source>
        <dbReference type="RuleBase" id="RU004016"/>
    </source>
</evidence>
<dbReference type="GO" id="GO:0009252">
    <property type="term" value="P:peptidoglycan biosynthetic process"/>
    <property type="evidence" value="ECO:0007669"/>
    <property type="project" value="UniProtKB-KW"/>
</dbReference>
<dbReference type="GO" id="GO:0008360">
    <property type="term" value="P:regulation of cell shape"/>
    <property type="evidence" value="ECO:0007669"/>
    <property type="project" value="UniProtKB-KW"/>
</dbReference>
<dbReference type="InterPro" id="IPR015956">
    <property type="entry name" value="Peniciliin-bd_prot_C_sf"/>
</dbReference>
<name>A0AA45KGE6_9LACT</name>
<dbReference type="SUPFAM" id="SSF56601">
    <property type="entry name" value="beta-lactamase/transpeptidase-like"/>
    <property type="match status" value="1"/>
</dbReference>
<dbReference type="Gene3D" id="2.60.410.10">
    <property type="entry name" value="D-Ala-D-Ala carboxypeptidase, C-terminal domain"/>
    <property type="match status" value="1"/>
</dbReference>
<evidence type="ECO:0000256" key="4">
    <source>
        <dbReference type="ARBA" id="ARBA00012448"/>
    </source>
</evidence>
<dbReference type="AlphaFoldDB" id="A0AA45KGE6"/>
<evidence type="ECO:0000256" key="9">
    <source>
        <dbReference type="ARBA" id="ARBA00022960"/>
    </source>
</evidence>
<evidence type="ECO:0000256" key="14">
    <source>
        <dbReference type="PIRSR" id="PIRSR618044-2"/>
    </source>
</evidence>
<dbReference type="EMBL" id="CP070872">
    <property type="protein sequence ID" value="QSE76892.1"/>
    <property type="molecule type" value="Genomic_DNA"/>
</dbReference>
<dbReference type="InterPro" id="IPR012907">
    <property type="entry name" value="Peptidase_S11_C"/>
</dbReference>
<keyword evidence="8" id="KW-0378">Hydrolase</keyword>
<dbReference type="Proteomes" id="UP000663608">
    <property type="component" value="Chromosome"/>
</dbReference>
<sequence>MKKIVLIFCSLLMGLSVMTGVQVHADSTSSNDFSVAAKSAIAVDASSGKILYAQNADDASTAIASITKLLTVYLVYKNIEEGKLSWDTKVSISDYAYELTQNSNASNIPLSKDEQYTVKDLTNALLLPSANSAAVALAEKIAGSEPKFVDMMTAQMKAWGITDSHLVNASGLPNDDLNGHIYPGSDENATNTMSAKAVAVLSYHLLKDFPEVLKITKQTELPFDTNGATKTTLTNTNQMLKGYSTTRSGVDGLKTGSTSFQVDCFAGTTNQNGFRIITVVLEAENPATDNTTPFTLTNQLMNNVYGSWTATSLVTKNQPLSTLKNLPVTDGKSDRVPLVAAKNITAVVPYAKDGSADKDVLSLKFNHEKNTSIEAPITKGQELMTVSASVKDKLGYLPKCSAYEFPLVAKHQVERSNPIKVLWNHFVTFVNEKL</sequence>
<comment type="catalytic activity">
    <reaction evidence="12">
        <text>Preferential cleavage: (Ac)2-L-Lys-D-Ala-|-D-Ala. Also transpeptidation of peptidyl-alanyl moieties that are N-acyl substituents of D-alanine.</text>
        <dbReference type="EC" id="3.4.16.4"/>
    </reaction>
</comment>
<feature type="active site" evidence="13">
    <location>
        <position position="129"/>
    </location>
</feature>
<evidence type="ECO:0000256" key="7">
    <source>
        <dbReference type="ARBA" id="ARBA00022729"/>
    </source>
</evidence>
<proteinExistence type="inferred from homology"/>
<comment type="pathway">
    <text evidence="2">Cell wall biogenesis; peptidoglycan biosynthesis.</text>
</comment>
<keyword evidence="9" id="KW-0133">Cell shape</keyword>
<evidence type="ECO:0000256" key="13">
    <source>
        <dbReference type="PIRSR" id="PIRSR618044-1"/>
    </source>
</evidence>
<keyword evidence="10" id="KW-0573">Peptidoglycan synthesis</keyword>
<dbReference type="RefSeq" id="WP_205872073.1">
    <property type="nucleotide sequence ID" value="NZ_CP070872.1"/>
</dbReference>
<dbReference type="EC" id="3.4.16.4" evidence="4"/>
<evidence type="ECO:0000313" key="18">
    <source>
        <dbReference type="EMBL" id="QSE76892.1"/>
    </source>
</evidence>
<dbReference type="Gene3D" id="3.40.710.10">
    <property type="entry name" value="DD-peptidase/beta-lactamase superfamily"/>
    <property type="match status" value="1"/>
</dbReference>
<dbReference type="Pfam" id="PF07943">
    <property type="entry name" value="PBP5_C"/>
    <property type="match status" value="1"/>
</dbReference>
<feature type="binding site" evidence="14">
    <location>
        <position position="254"/>
    </location>
    <ligand>
        <name>substrate</name>
    </ligand>
</feature>
<evidence type="ECO:0000256" key="6">
    <source>
        <dbReference type="ARBA" id="ARBA00022670"/>
    </source>
</evidence>
<accession>A0AA45KGE6</accession>
<dbReference type="GO" id="GO:0071555">
    <property type="term" value="P:cell wall organization"/>
    <property type="evidence" value="ECO:0007669"/>
    <property type="project" value="UniProtKB-KW"/>
</dbReference>
<reference evidence="18 19" key="1">
    <citation type="submission" date="2021-02" db="EMBL/GenBank/DDBJ databases">
        <title>Complete genome sequence of Lactococcus lactis strain K_LL004.</title>
        <authorList>
            <person name="Kim H.B."/>
        </authorList>
    </citation>
    <scope>NUCLEOTIDE SEQUENCE [LARGE SCALE GENOMIC DNA]</scope>
    <source>
        <strain evidence="18 19">K_LL004</strain>
    </source>
</reference>
<comment type="similarity">
    <text evidence="3 15">Belongs to the peptidase S11 family.</text>
</comment>
<feature type="active site" description="Acyl-ester intermediate" evidence="13">
    <location>
        <position position="65"/>
    </location>
</feature>
<evidence type="ECO:0000256" key="8">
    <source>
        <dbReference type="ARBA" id="ARBA00022801"/>
    </source>
</evidence>
<dbReference type="InterPro" id="IPR037167">
    <property type="entry name" value="Peptidase_S11_C_sf"/>
</dbReference>
<organism evidence="18 19">
    <name type="scientific">Lactococcus taiwanensis</name>
    <dbReference type="NCBI Taxonomy" id="1151742"/>
    <lineage>
        <taxon>Bacteria</taxon>
        <taxon>Bacillati</taxon>
        <taxon>Bacillota</taxon>
        <taxon>Bacilli</taxon>
        <taxon>Lactobacillales</taxon>
        <taxon>Streptococcaceae</taxon>
        <taxon>Lactococcus</taxon>
    </lineage>
</organism>
<dbReference type="PANTHER" id="PTHR21581">
    <property type="entry name" value="D-ALANYL-D-ALANINE CARBOXYPEPTIDASE"/>
    <property type="match status" value="1"/>
</dbReference>
<evidence type="ECO:0000259" key="17">
    <source>
        <dbReference type="SMART" id="SM00936"/>
    </source>
</evidence>
<protein>
    <recommendedName>
        <fullName evidence="4">serine-type D-Ala-D-Ala carboxypeptidase</fullName>
        <ecNumber evidence="4">3.4.16.4</ecNumber>
    </recommendedName>
</protein>
<dbReference type="GO" id="GO:0006508">
    <property type="term" value="P:proteolysis"/>
    <property type="evidence" value="ECO:0007669"/>
    <property type="project" value="UniProtKB-KW"/>
</dbReference>
<evidence type="ECO:0000256" key="16">
    <source>
        <dbReference type="SAM" id="SignalP"/>
    </source>
</evidence>
<evidence type="ECO:0000256" key="12">
    <source>
        <dbReference type="ARBA" id="ARBA00034000"/>
    </source>
</evidence>
<keyword evidence="5 18" id="KW-0121">Carboxypeptidase</keyword>
<evidence type="ECO:0000256" key="1">
    <source>
        <dbReference type="ARBA" id="ARBA00003217"/>
    </source>
</evidence>
<evidence type="ECO:0000256" key="5">
    <source>
        <dbReference type="ARBA" id="ARBA00022645"/>
    </source>
</evidence>
<keyword evidence="11" id="KW-0961">Cell wall biogenesis/degradation</keyword>
<dbReference type="Pfam" id="PF00768">
    <property type="entry name" value="Peptidase_S11"/>
    <property type="match status" value="1"/>
</dbReference>
<gene>
    <name evidence="18" type="ORF">JW886_01015</name>
</gene>
<evidence type="ECO:0000256" key="3">
    <source>
        <dbReference type="ARBA" id="ARBA00007164"/>
    </source>
</evidence>
<dbReference type="InterPro" id="IPR018044">
    <property type="entry name" value="Peptidase_S11"/>
</dbReference>
<keyword evidence="6" id="KW-0645">Protease</keyword>
<evidence type="ECO:0000313" key="19">
    <source>
        <dbReference type="Proteomes" id="UP000663608"/>
    </source>
</evidence>
<feature type="active site" description="Proton acceptor" evidence="13">
    <location>
        <position position="68"/>
    </location>
</feature>
<feature type="signal peptide" evidence="16">
    <location>
        <begin position="1"/>
        <end position="25"/>
    </location>
</feature>
<evidence type="ECO:0000256" key="11">
    <source>
        <dbReference type="ARBA" id="ARBA00023316"/>
    </source>
</evidence>